<dbReference type="AlphaFoldDB" id="A0A9X2W2K9"/>
<evidence type="ECO:0000313" key="4">
    <source>
        <dbReference type="EMBL" id="MCT2559582.1"/>
    </source>
</evidence>
<dbReference type="Proteomes" id="UP001142648">
    <property type="component" value="Unassembled WGS sequence"/>
</dbReference>
<dbReference type="InterPro" id="IPR002168">
    <property type="entry name" value="Lipase_GDXG_HIS_AS"/>
</dbReference>
<protein>
    <submittedName>
        <fullName evidence="4">Alpha/beta hydrolase</fullName>
    </submittedName>
</protein>
<reference evidence="4" key="1">
    <citation type="submission" date="2022-09" db="EMBL/GenBank/DDBJ databases">
        <title>The genome sequence of Tsuneonella sp. YG55.</title>
        <authorList>
            <person name="Liu Y."/>
        </authorList>
    </citation>
    <scope>NUCLEOTIDE SEQUENCE</scope>
    <source>
        <strain evidence="4">YG55</strain>
    </source>
</reference>
<dbReference type="Pfam" id="PF07859">
    <property type="entry name" value="Abhydrolase_3"/>
    <property type="match status" value="1"/>
</dbReference>
<keyword evidence="2 4" id="KW-0378">Hydrolase</keyword>
<evidence type="ECO:0000313" key="5">
    <source>
        <dbReference type="Proteomes" id="UP001142648"/>
    </source>
</evidence>
<proteinExistence type="inferred from homology"/>
<organism evidence="4 5">
    <name type="scientific">Tsuneonella litorea</name>
    <dbReference type="NCBI Taxonomy" id="2976475"/>
    <lineage>
        <taxon>Bacteria</taxon>
        <taxon>Pseudomonadati</taxon>
        <taxon>Pseudomonadota</taxon>
        <taxon>Alphaproteobacteria</taxon>
        <taxon>Sphingomonadales</taxon>
        <taxon>Erythrobacteraceae</taxon>
        <taxon>Tsuneonella</taxon>
    </lineage>
</organism>
<comment type="similarity">
    <text evidence="1">Belongs to the 'GDXG' lipolytic enzyme family.</text>
</comment>
<dbReference type="PROSITE" id="PS01173">
    <property type="entry name" value="LIPASE_GDXG_HIS"/>
    <property type="match status" value="1"/>
</dbReference>
<name>A0A9X2W2K9_9SPHN</name>
<sequence>MASGTLDPAYAALVADPRMAMRRLPPSVGIDVVREAANAFMAKAAGPELLRVSDHAVTTDAGDLQLRLYEPSRGADRPFVLFFHGGGFMIGDLASHDGLCRRLAEATGLPIAAVDYRLAPEAPFPAALEDGAAALSWLIDNARMLGLHHQRWGVAGDSAGGQLALAVALQAADLGHHASHAALLYPLLDPTRSTVSSRELGKGYMLTGSFIEWAWESYAGGIDRLGDPLFDLRRADLAKMPPMRLVTAEFDPLRDEGEAFAEAVKGAGVPCEVRRYPGVIHGFAGIPPLTAQAREAVAFVAEGLRSSLVSA</sequence>
<dbReference type="Gene3D" id="3.40.50.1820">
    <property type="entry name" value="alpha/beta hydrolase"/>
    <property type="match status" value="1"/>
</dbReference>
<evidence type="ECO:0000256" key="1">
    <source>
        <dbReference type="ARBA" id="ARBA00010515"/>
    </source>
</evidence>
<dbReference type="PANTHER" id="PTHR48081">
    <property type="entry name" value="AB HYDROLASE SUPERFAMILY PROTEIN C4A8.06C"/>
    <property type="match status" value="1"/>
</dbReference>
<dbReference type="SUPFAM" id="SSF53474">
    <property type="entry name" value="alpha/beta-Hydrolases"/>
    <property type="match status" value="1"/>
</dbReference>
<dbReference type="InterPro" id="IPR050300">
    <property type="entry name" value="GDXG_lipolytic_enzyme"/>
</dbReference>
<dbReference type="InterPro" id="IPR029058">
    <property type="entry name" value="AB_hydrolase_fold"/>
</dbReference>
<keyword evidence="5" id="KW-1185">Reference proteome</keyword>
<evidence type="ECO:0000259" key="3">
    <source>
        <dbReference type="Pfam" id="PF07859"/>
    </source>
</evidence>
<dbReference type="EMBL" id="JAOAMV010000005">
    <property type="protein sequence ID" value="MCT2559582.1"/>
    <property type="molecule type" value="Genomic_DNA"/>
</dbReference>
<dbReference type="RefSeq" id="WP_259962489.1">
    <property type="nucleotide sequence ID" value="NZ_JAOAMV010000005.1"/>
</dbReference>
<accession>A0A9X2W2K9</accession>
<comment type="caution">
    <text evidence="4">The sequence shown here is derived from an EMBL/GenBank/DDBJ whole genome shotgun (WGS) entry which is preliminary data.</text>
</comment>
<dbReference type="InterPro" id="IPR013094">
    <property type="entry name" value="AB_hydrolase_3"/>
</dbReference>
<dbReference type="GO" id="GO:0016787">
    <property type="term" value="F:hydrolase activity"/>
    <property type="evidence" value="ECO:0007669"/>
    <property type="project" value="UniProtKB-KW"/>
</dbReference>
<feature type="domain" description="Alpha/beta hydrolase fold-3" evidence="3">
    <location>
        <begin position="80"/>
        <end position="284"/>
    </location>
</feature>
<dbReference type="PANTHER" id="PTHR48081:SF8">
    <property type="entry name" value="ALPHA_BETA HYDROLASE FOLD-3 DOMAIN-CONTAINING PROTEIN-RELATED"/>
    <property type="match status" value="1"/>
</dbReference>
<evidence type="ECO:0000256" key="2">
    <source>
        <dbReference type="ARBA" id="ARBA00022801"/>
    </source>
</evidence>
<gene>
    <name evidence="4" type="ORF">N0B51_11390</name>
</gene>